<evidence type="ECO:0000313" key="2">
    <source>
        <dbReference type="WBParaSite" id="nRc.2.0.1.t23470-RA"/>
    </source>
</evidence>
<name>A0A915JCF2_ROMCU</name>
<evidence type="ECO:0000313" key="1">
    <source>
        <dbReference type="Proteomes" id="UP000887565"/>
    </source>
</evidence>
<organism evidence="1 2">
    <name type="scientific">Romanomermis culicivorax</name>
    <name type="common">Nematode worm</name>
    <dbReference type="NCBI Taxonomy" id="13658"/>
    <lineage>
        <taxon>Eukaryota</taxon>
        <taxon>Metazoa</taxon>
        <taxon>Ecdysozoa</taxon>
        <taxon>Nematoda</taxon>
        <taxon>Enoplea</taxon>
        <taxon>Dorylaimia</taxon>
        <taxon>Mermithida</taxon>
        <taxon>Mermithoidea</taxon>
        <taxon>Mermithidae</taxon>
        <taxon>Romanomermis</taxon>
    </lineage>
</organism>
<keyword evidence="1" id="KW-1185">Reference proteome</keyword>
<sequence>MKKKNMKKVLSHSQSIVLKLPIGNSLTWESLDWEFANLRIAHMGIAQLGICSLGNSLTWESLTLESIRKKVSHFYYGLKDFLRCAGDVPALANVRVGVTISTRAQRRKLGSEPTDWLKHQSCSLESLLD</sequence>
<dbReference type="WBParaSite" id="nRc.2.0.1.t23470-RA">
    <property type="protein sequence ID" value="nRc.2.0.1.t23470-RA"/>
    <property type="gene ID" value="nRc.2.0.1.g23470"/>
</dbReference>
<accession>A0A915JCF2</accession>
<proteinExistence type="predicted"/>
<dbReference type="Proteomes" id="UP000887565">
    <property type="component" value="Unplaced"/>
</dbReference>
<protein>
    <submittedName>
        <fullName evidence="2">Uncharacterized protein</fullName>
    </submittedName>
</protein>
<dbReference type="AlphaFoldDB" id="A0A915JCF2"/>
<reference evidence="2" key="1">
    <citation type="submission" date="2022-11" db="UniProtKB">
        <authorList>
            <consortium name="WormBaseParasite"/>
        </authorList>
    </citation>
    <scope>IDENTIFICATION</scope>
</reference>